<sequence>MLFNTSSLRASLLLLAATTASATLQIVPGATWTATNTGKHIQAHGAGAIKVGSTYYIIGEDKTDGSAFQNINCYSSTNLVEWAYVGALLSRTSSGDLGPSRVVERPKVIYNDSTKKYVLYMHIDSSNYGEAKVGVATGDSVCGSYTYQGSFQPLGFQSRDLGLFKDDDGSAYLLTEDETSAKRLQQRANGLRIDQLSSDYLSVTKSTYLWSDSIEAPAILKRDGTYYMFGSKLTGWDPNDNVYSTATSLSGPWSSWKTFADSGSNTYSSQTNYILPLGDGAIYMGDRWVSSNLMRSTYVWLPLTFSGTTVSMKNYVNWTPNVGAGTWAAGPSETTPEAEAATIANGAKTLSCSGCSGGTSVGYIGGSSGGSVTFSGVSSSAATKSSIRIKYLNGDSTQRFATVTVNGASQKVAFLPTAGGTPGSSVLNVDLKSGATNTVVITTTDGTYGPDIDRIMVPNN</sequence>
<dbReference type="CDD" id="cd18821">
    <property type="entry name" value="GH43_Pc3Gal43A-like"/>
    <property type="match status" value="1"/>
</dbReference>
<dbReference type="Pfam" id="PF04616">
    <property type="entry name" value="Glyco_hydro_43"/>
    <property type="match status" value="1"/>
</dbReference>
<dbReference type="GO" id="GO:0005975">
    <property type="term" value="P:carbohydrate metabolic process"/>
    <property type="evidence" value="ECO:0007669"/>
    <property type="project" value="InterPro"/>
</dbReference>
<evidence type="ECO:0000256" key="4">
    <source>
        <dbReference type="RuleBase" id="RU361187"/>
    </source>
</evidence>
<feature type="domain" description="CBM6" evidence="6">
    <location>
        <begin position="334"/>
        <end position="458"/>
    </location>
</feature>
<reference evidence="7 8" key="1">
    <citation type="submission" date="2018-12" db="EMBL/GenBank/DDBJ databases">
        <title>Draft genome sequence of Xylaria grammica IHI A82.</title>
        <authorList>
            <person name="Buettner E."/>
            <person name="Kellner H."/>
        </authorList>
    </citation>
    <scope>NUCLEOTIDE SEQUENCE [LARGE SCALE GENOMIC DNA]</scope>
    <source>
        <strain evidence="7 8">IHI A82</strain>
    </source>
</reference>
<proteinExistence type="inferred from homology"/>
<organism evidence="7 8">
    <name type="scientific">Xylaria grammica</name>
    <dbReference type="NCBI Taxonomy" id="363999"/>
    <lineage>
        <taxon>Eukaryota</taxon>
        <taxon>Fungi</taxon>
        <taxon>Dikarya</taxon>
        <taxon>Ascomycota</taxon>
        <taxon>Pezizomycotina</taxon>
        <taxon>Sordariomycetes</taxon>
        <taxon>Xylariomycetidae</taxon>
        <taxon>Xylariales</taxon>
        <taxon>Xylariaceae</taxon>
        <taxon>Xylaria</taxon>
    </lineage>
</organism>
<feature type="chain" id="PRO_5019265435" description="CBM6 domain-containing protein" evidence="5">
    <location>
        <begin position="23"/>
        <end position="460"/>
    </location>
</feature>
<evidence type="ECO:0000256" key="3">
    <source>
        <dbReference type="ARBA" id="ARBA00023295"/>
    </source>
</evidence>
<dbReference type="AlphaFoldDB" id="A0A439DB66"/>
<dbReference type="Gene3D" id="2.60.120.260">
    <property type="entry name" value="Galactose-binding domain-like"/>
    <property type="match status" value="1"/>
</dbReference>
<evidence type="ECO:0000259" key="6">
    <source>
        <dbReference type="PROSITE" id="PS51175"/>
    </source>
</evidence>
<dbReference type="STRING" id="363999.A0A439DB66"/>
<comment type="similarity">
    <text evidence="1 4">Belongs to the glycosyl hydrolase 43 family.</text>
</comment>
<evidence type="ECO:0000256" key="2">
    <source>
        <dbReference type="ARBA" id="ARBA00022801"/>
    </source>
</evidence>
<dbReference type="PROSITE" id="PS51175">
    <property type="entry name" value="CBM6"/>
    <property type="match status" value="1"/>
</dbReference>
<dbReference type="GO" id="GO:0030246">
    <property type="term" value="F:carbohydrate binding"/>
    <property type="evidence" value="ECO:0007669"/>
    <property type="project" value="InterPro"/>
</dbReference>
<dbReference type="PANTHER" id="PTHR22925:SF3">
    <property type="entry name" value="GLYCOSYL HYDROLASE FAMILY PROTEIN 43"/>
    <property type="match status" value="1"/>
</dbReference>
<dbReference type="InterPro" id="IPR006710">
    <property type="entry name" value="Glyco_hydro_43"/>
</dbReference>
<name>A0A439DB66_9PEZI</name>
<dbReference type="InterPro" id="IPR005084">
    <property type="entry name" value="CBM6"/>
</dbReference>
<dbReference type="GO" id="GO:0004553">
    <property type="term" value="F:hydrolase activity, hydrolyzing O-glycosyl compounds"/>
    <property type="evidence" value="ECO:0007669"/>
    <property type="project" value="InterPro"/>
</dbReference>
<dbReference type="CDD" id="cd04081">
    <property type="entry name" value="CBM35_galactosidase-like"/>
    <property type="match status" value="1"/>
</dbReference>
<dbReference type="InterPro" id="IPR008979">
    <property type="entry name" value="Galactose-bd-like_sf"/>
</dbReference>
<keyword evidence="5" id="KW-0732">Signal</keyword>
<accession>A0A439DB66</accession>
<feature type="signal peptide" evidence="5">
    <location>
        <begin position="1"/>
        <end position="22"/>
    </location>
</feature>
<keyword evidence="3 4" id="KW-0326">Glycosidase</keyword>
<evidence type="ECO:0000313" key="8">
    <source>
        <dbReference type="Proteomes" id="UP000286045"/>
    </source>
</evidence>
<keyword evidence="8" id="KW-1185">Reference proteome</keyword>
<keyword evidence="2 4" id="KW-0378">Hydrolase</keyword>
<evidence type="ECO:0000256" key="1">
    <source>
        <dbReference type="ARBA" id="ARBA00009865"/>
    </source>
</evidence>
<comment type="caution">
    <text evidence="7">The sequence shown here is derived from an EMBL/GenBank/DDBJ whole genome shotgun (WGS) entry which is preliminary data.</text>
</comment>
<protein>
    <recommendedName>
        <fullName evidence="6">CBM6 domain-containing protein</fullName>
    </recommendedName>
</protein>
<dbReference type="InterPro" id="IPR055240">
    <property type="entry name" value="CBM13-like"/>
</dbReference>
<evidence type="ECO:0000256" key="5">
    <source>
        <dbReference type="SAM" id="SignalP"/>
    </source>
</evidence>
<dbReference type="SUPFAM" id="SSF75005">
    <property type="entry name" value="Arabinanase/levansucrase/invertase"/>
    <property type="match status" value="1"/>
</dbReference>
<dbReference type="Gene3D" id="2.115.10.20">
    <property type="entry name" value="Glycosyl hydrolase domain, family 43"/>
    <property type="match status" value="1"/>
</dbReference>
<dbReference type="PANTHER" id="PTHR22925">
    <property type="entry name" value="GLYCOSYL HYDROLASE 43 FAMILY MEMBER"/>
    <property type="match status" value="1"/>
</dbReference>
<dbReference type="InterPro" id="IPR023296">
    <property type="entry name" value="Glyco_hydro_beta-prop_sf"/>
</dbReference>
<evidence type="ECO:0000313" key="7">
    <source>
        <dbReference type="EMBL" id="RWA11616.1"/>
    </source>
</evidence>
<dbReference type="EMBL" id="RYZI01000075">
    <property type="protein sequence ID" value="RWA11616.1"/>
    <property type="molecule type" value="Genomic_DNA"/>
</dbReference>
<dbReference type="Proteomes" id="UP000286045">
    <property type="component" value="Unassembled WGS sequence"/>
</dbReference>
<gene>
    <name evidence="7" type="ORF">EKO27_g3523</name>
</gene>
<dbReference type="SUPFAM" id="SSF49785">
    <property type="entry name" value="Galactose-binding domain-like"/>
    <property type="match status" value="1"/>
</dbReference>
<dbReference type="Pfam" id="PF22704">
    <property type="entry name" value="CBM13-like"/>
    <property type="match status" value="1"/>
</dbReference>